<dbReference type="Proteomes" id="UP000814176">
    <property type="component" value="Unassembled WGS sequence"/>
</dbReference>
<evidence type="ECO:0000259" key="1">
    <source>
        <dbReference type="Pfam" id="PF13391"/>
    </source>
</evidence>
<dbReference type="Pfam" id="PF13391">
    <property type="entry name" value="HNH_2"/>
    <property type="match status" value="1"/>
</dbReference>
<name>A0ABQ8KAU0_9APHY</name>
<dbReference type="InterPro" id="IPR003615">
    <property type="entry name" value="HNH_nuc"/>
</dbReference>
<protein>
    <recommendedName>
        <fullName evidence="1">HNH nuclease domain-containing protein</fullName>
    </recommendedName>
</protein>
<gene>
    <name evidence="2" type="ORF">C8Q71DRAFT_711268</name>
</gene>
<comment type="caution">
    <text evidence="2">The sequence shown here is derived from an EMBL/GenBank/DDBJ whole genome shotgun (WGS) entry which is preliminary data.</text>
</comment>
<evidence type="ECO:0000313" key="2">
    <source>
        <dbReference type="EMBL" id="KAH9834615.1"/>
    </source>
</evidence>
<reference evidence="2 3" key="1">
    <citation type="journal article" date="2021" name="Environ. Microbiol.">
        <title>Gene family expansions and transcriptome signatures uncover fungal adaptations to wood decay.</title>
        <authorList>
            <person name="Hage H."/>
            <person name="Miyauchi S."/>
            <person name="Viragh M."/>
            <person name="Drula E."/>
            <person name="Min B."/>
            <person name="Chaduli D."/>
            <person name="Navarro D."/>
            <person name="Favel A."/>
            <person name="Norest M."/>
            <person name="Lesage-Meessen L."/>
            <person name="Balint B."/>
            <person name="Merenyi Z."/>
            <person name="de Eugenio L."/>
            <person name="Morin E."/>
            <person name="Martinez A.T."/>
            <person name="Baldrian P."/>
            <person name="Stursova M."/>
            <person name="Martinez M.J."/>
            <person name="Novotny C."/>
            <person name="Magnuson J.K."/>
            <person name="Spatafora J.W."/>
            <person name="Maurice S."/>
            <person name="Pangilinan J."/>
            <person name="Andreopoulos W."/>
            <person name="LaButti K."/>
            <person name="Hundley H."/>
            <person name="Na H."/>
            <person name="Kuo A."/>
            <person name="Barry K."/>
            <person name="Lipzen A."/>
            <person name="Henrissat B."/>
            <person name="Riley R."/>
            <person name="Ahrendt S."/>
            <person name="Nagy L.G."/>
            <person name="Grigoriev I.V."/>
            <person name="Martin F."/>
            <person name="Rosso M.N."/>
        </authorList>
    </citation>
    <scope>NUCLEOTIDE SEQUENCE [LARGE SCALE GENOMIC DNA]</scope>
    <source>
        <strain evidence="2 3">CIRM-BRFM 1785</strain>
    </source>
</reference>
<organism evidence="2 3">
    <name type="scientific">Rhodofomes roseus</name>
    <dbReference type="NCBI Taxonomy" id="34475"/>
    <lineage>
        <taxon>Eukaryota</taxon>
        <taxon>Fungi</taxon>
        <taxon>Dikarya</taxon>
        <taxon>Basidiomycota</taxon>
        <taxon>Agaricomycotina</taxon>
        <taxon>Agaricomycetes</taxon>
        <taxon>Polyporales</taxon>
        <taxon>Rhodofomes</taxon>
    </lineage>
</organism>
<feature type="non-terminal residue" evidence="2">
    <location>
        <position position="1"/>
    </location>
</feature>
<keyword evidence="3" id="KW-1185">Reference proteome</keyword>
<proteinExistence type="predicted"/>
<dbReference type="RefSeq" id="XP_047777146.1">
    <property type="nucleotide sequence ID" value="XM_047920799.1"/>
</dbReference>
<accession>A0ABQ8KAU0</accession>
<dbReference type="GeneID" id="72001531"/>
<feature type="domain" description="HNH nuclease" evidence="1">
    <location>
        <begin position="11"/>
        <end position="88"/>
    </location>
</feature>
<sequence>RNQVRLRDIWCIVTHVAGLLRDRGHDFTGLDVAHIFPLGSVGEKVRWWSIMEQDLKLLTSRKSADTPENAILLRSDIHHCFDAYHFAIYVSLP</sequence>
<dbReference type="EMBL" id="JADCUA010000015">
    <property type="protein sequence ID" value="KAH9834615.1"/>
    <property type="molecule type" value="Genomic_DNA"/>
</dbReference>
<evidence type="ECO:0000313" key="3">
    <source>
        <dbReference type="Proteomes" id="UP000814176"/>
    </source>
</evidence>